<dbReference type="PROSITE" id="PS51898">
    <property type="entry name" value="TYR_RECOMBINASE"/>
    <property type="match status" value="1"/>
</dbReference>
<dbReference type="RefSeq" id="WP_237966798.1">
    <property type="nucleotide sequence ID" value="NZ_JAKNHQ010000009.1"/>
</dbReference>
<dbReference type="InterPro" id="IPR004107">
    <property type="entry name" value="Integrase_SAM-like_N"/>
</dbReference>
<evidence type="ECO:0000259" key="9">
    <source>
        <dbReference type="PROSITE" id="PS51900"/>
    </source>
</evidence>
<evidence type="ECO:0000259" key="8">
    <source>
        <dbReference type="PROSITE" id="PS51898"/>
    </source>
</evidence>
<keyword evidence="5" id="KW-0233">DNA recombination</keyword>
<proteinExistence type="inferred from homology"/>
<feature type="domain" description="Core-binding (CB)" evidence="9">
    <location>
        <begin position="70"/>
        <end position="160"/>
    </location>
</feature>
<dbReference type="Proteomes" id="UP001298681">
    <property type="component" value="Unassembled WGS sequence"/>
</dbReference>
<name>A0ABS9MJF7_9FIRM</name>
<dbReference type="InterPro" id="IPR010998">
    <property type="entry name" value="Integrase_recombinase_N"/>
</dbReference>
<dbReference type="InterPro" id="IPR002104">
    <property type="entry name" value="Integrase_catalytic"/>
</dbReference>
<evidence type="ECO:0000313" key="10">
    <source>
        <dbReference type="EMBL" id="MCG4610930.1"/>
    </source>
</evidence>
<dbReference type="PANTHER" id="PTHR30349:SF64">
    <property type="entry name" value="PROPHAGE INTEGRASE INTD-RELATED"/>
    <property type="match status" value="1"/>
</dbReference>
<dbReference type="Gene3D" id="1.10.150.130">
    <property type="match status" value="1"/>
</dbReference>
<dbReference type="InterPro" id="IPR013762">
    <property type="entry name" value="Integrase-like_cat_sf"/>
</dbReference>
<dbReference type="CDD" id="cd01189">
    <property type="entry name" value="INT_ICEBs1_C_like"/>
    <property type="match status" value="1"/>
</dbReference>
<evidence type="ECO:0000256" key="4">
    <source>
        <dbReference type="ARBA" id="ARBA00023125"/>
    </source>
</evidence>
<evidence type="ECO:0000256" key="7">
    <source>
        <dbReference type="SAM" id="MobiDB-lite"/>
    </source>
</evidence>
<dbReference type="PROSITE" id="PS51900">
    <property type="entry name" value="CB"/>
    <property type="match status" value="1"/>
</dbReference>
<dbReference type="SUPFAM" id="SSF56349">
    <property type="entry name" value="DNA breaking-rejoining enzymes"/>
    <property type="match status" value="1"/>
</dbReference>
<dbReference type="Pfam" id="PF00589">
    <property type="entry name" value="Phage_integrase"/>
    <property type="match status" value="1"/>
</dbReference>
<comment type="caution">
    <text evidence="10">The sequence shown here is derived from an EMBL/GenBank/DDBJ whole genome shotgun (WGS) entry which is preliminary data.</text>
</comment>
<dbReference type="InterPro" id="IPR050090">
    <property type="entry name" value="Tyrosine_recombinase_XerCD"/>
</dbReference>
<dbReference type="PANTHER" id="PTHR30349">
    <property type="entry name" value="PHAGE INTEGRASE-RELATED"/>
    <property type="match status" value="1"/>
</dbReference>
<evidence type="ECO:0000256" key="3">
    <source>
        <dbReference type="ARBA" id="ARBA00022908"/>
    </source>
</evidence>
<dbReference type="InterPro" id="IPR044068">
    <property type="entry name" value="CB"/>
</dbReference>
<feature type="region of interest" description="Disordered" evidence="7">
    <location>
        <begin position="469"/>
        <end position="490"/>
    </location>
</feature>
<evidence type="ECO:0000256" key="6">
    <source>
        <dbReference type="PROSITE-ProRule" id="PRU01248"/>
    </source>
</evidence>
<evidence type="ECO:0000256" key="5">
    <source>
        <dbReference type="ARBA" id="ARBA00023172"/>
    </source>
</evidence>
<dbReference type="Gene3D" id="1.10.443.10">
    <property type="entry name" value="Intergrase catalytic core"/>
    <property type="match status" value="1"/>
</dbReference>
<feature type="domain" description="Tyr recombinase" evidence="8">
    <location>
        <begin position="185"/>
        <end position="372"/>
    </location>
</feature>
<evidence type="ECO:0000256" key="2">
    <source>
        <dbReference type="ARBA" id="ARBA00008857"/>
    </source>
</evidence>
<sequence length="490" mass="55516">MAGKRKRGEGTVRLRKDGRWEGRVVVGYDEAGNPKTKNVLAKTKKECVEKLEKLKEQCGNHRPTQVRPDMPFGAWMDYWYQNFSKPRLRPTTQLGYEGWIYNHLIPGLGSIQLNRLTQADLQQFFRTMKESGRKSNVQKRGKGMADRSVRSCHAVCQMALDKAVEEKVIHGNPAAGCRLPPIKGREMQVLTQEEMRRFLIQAKAEGMYELFLLDLTTGMRRGELLALRWDDLDFATGKLRIDKQVCPVGGKLIISEPKTKAANRTIILPPAMLEVLAEYKKGIFSDLMFPSRVKPEQPIDPGYVRKRLQVILDWAGCKRVRFHDLRHTFATMSLENGMDVKTLSTIIGHVSSATTLNTYTHITDEMRRKAAVNIDQGIAGVEVVTVGEEEKSICSEPEFTPVQPARRRPGTGYLKQIKENLWEGRYSPVWPDGKKHSRNVYGHTEAECEEKLKELILQMKAEIAAIKSGKVTEYPDGGQPQEKTTGRIPA</sequence>
<comment type="similarity">
    <text evidence="2">Belongs to the 'phage' integrase family.</text>
</comment>
<gene>
    <name evidence="10" type="ORF">L0P57_08285</name>
</gene>
<evidence type="ECO:0000313" key="11">
    <source>
        <dbReference type="Proteomes" id="UP001298681"/>
    </source>
</evidence>
<keyword evidence="4 6" id="KW-0238">DNA-binding</keyword>
<dbReference type="EMBL" id="JAKNHQ010000009">
    <property type="protein sequence ID" value="MCG4610930.1"/>
    <property type="molecule type" value="Genomic_DNA"/>
</dbReference>
<accession>A0ABS9MJF7</accession>
<dbReference type="Pfam" id="PF14659">
    <property type="entry name" value="Phage_int_SAM_3"/>
    <property type="match status" value="1"/>
</dbReference>
<evidence type="ECO:0000256" key="1">
    <source>
        <dbReference type="ARBA" id="ARBA00003283"/>
    </source>
</evidence>
<comment type="function">
    <text evidence="1">Site-specific tyrosine recombinase, which acts by catalyzing the cutting and rejoining of the recombining DNA molecules.</text>
</comment>
<protein>
    <submittedName>
        <fullName evidence="10">Site-specific integrase</fullName>
    </submittedName>
</protein>
<dbReference type="InterPro" id="IPR011010">
    <property type="entry name" value="DNA_brk_join_enz"/>
</dbReference>
<keyword evidence="11" id="KW-1185">Reference proteome</keyword>
<reference evidence="10 11" key="1">
    <citation type="submission" date="2022-01" db="EMBL/GenBank/DDBJ databases">
        <title>Collection of gut derived symbiotic bacterial strains cultured from healthy donors.</title>
        <authorList>
            <person name="Lin H."/>
            <person name="Kohout C."/>
            <person name="Waligurski E."/>
            <person name="Pamer E.G."/>
        </authorList>
    </citation>
    <scope>NUCLEOTIDE SEQUENCE [LARGE SCALE GENOMIC DNA]</scope>
    <source>
        <strain evidence="10 11">DFI.7.58</strain>
    </source>
</reference>
<keyword evidence="3" id="KW-0229">DNA integration</keyword>
<organism evidence="10 11">
    <name type="scientific">Anaeromassilibacillus senegalensis</name>
    <dbReference type="NCBI Taxonomy" id="1673717"/>
    <lineage>
        <taxon>Bacteria</taxon>
        <taxon>Bacillati</taxon>
        <taxon>Bacillota</taxon>
        <taxon>Clostridia</taxon>
        <taxon>Eubacteriales</taxon>
        <taxon>Acutalibacteraceae</taxon>
        <taxon>Anaeromassilibacillus</taxon>
    </lineage>
</organism>